<dbReference type="RefSeq" id="WP_148604821.1">
    <property type="nucleotide sequence ID" value="NZ_BSUV01000001.1"/>
</dbReference>
<feature type="transmembrane region" description="Helical" evidence="1">
    <location>
        <begin position="75"/>
        <end position="96"/>
    </location>
</feature>
<comment type="caution">
    <text evidence="2">The sequence shown here is derived from an EMBL/GenBank/DDBJ whole genome shotgun (WGS) entry which is preliminary data.</text>
</comment>
<keyword evidence="1" id="KW-1133">Transmembrane helix</keyword>
<dbReference type="AlphaFoldDB" id="A0A6P2CQ43"/>
<reference evidence="2 3" key="1">
    <citation type="submission" date="2019-01" db="EMBL/GenBank/DDBJ databases">
        <title>Leuconostoc litchii sp. nov., a novel lactic acid bacterium isolated from lychee.</title>
        <authorList>
            <person name="Wang L.-T."/>
        </authorList>
    </citation>
    <scope>NUCLEOTIDE SEQUENCE [LARGE SCALE GENOMIC DNA]</scope>
    <source>
        <strain evidence="2 3">MB7</strain>
    </source>
</reference>
<evidence type="ECO:0000256" key="1">
    <source>
        <dbReference type="SAM" id="Phobius"/>
    </source>
</evidence>
<organism evidence="2 3">
    <name type="scientific">Leuconostoc litchii</name>
    <dbReference type="NCBI Taxonomy" id="1981069"/>
    <lineage>
        <taxon>Bacteria</taxon>
        <taxon>Bacillati</taxon>
        <taxon>Bacillota</taxon>
        <taxon>Bacilli</taxon>
        <taxon>Lactobacillales</taxon>
        <taxon>Lactobacillaceae</taxon>
        <taxon>Leuconostoc</taxon>
    </lineage>
</organism>
<proteinExistence type="predicted"/>
<dbReference type="EMBL" id="SDGY01000001">
    <property type="protein sequence ID" value="TYC47232.1"/>
    <property type="molecule type" value="Genomic_DNA"/>
</dbReference>
<protein>
    <submittedName>
        <fullName evidence="2">Uncharacterized protein</fullName>
    </submittedName>
</protein>
<dbReference type="OrthoDB" id="2144071at2"/>
<sequence length="97" mass="11501">MEKMSRKAVKKEQKVREKERIRVEKEYARKHPTQIEVVQPETREEMRLTRKGRYELGSDGKLTALGKSKRLTHRYNIIIITLVLLIIGTYIAFFLVN</sequence>
<keyword evidence="3" id="KW-1185">Reference proteome</keyword>
<dbReference type="Proteomes" id="UP000442244">
    <property type="component" value="Unassembled WGS sequence"/>
</dbReference>
<gene>
    <name evidence="2" type="ORF">ESZ47_03595</name>
</gene>
<name>A0A6P2CQ43_9LACO</name>
<keyword evidence="1" id="KW-0472">Membrane</keyword>
<evidence type="ECO:0000313" key="3">
    <source>
        <dbReference type="Proteomes" id="UP000442244"/>
    </source>
</evidence>
<evidence type="ECO:0000313" key="2">
    <source>
        <dbReference type="EMBL" id="TYC47232.1"/>
    </source>
</evidence>
<keyword evidence="1" id="KW-0812">Transmembrane</keyword>
<accession>A0A6P2CQ43</accession>